<keyword evidence="3" id="KW-1185">Reference proteome</keyword>
<feature type="region of interest" description="Disordered" evidence="1">
    <location>
        <begin position="284"/>
        <end position="331"/>
    </location>
</feature>
<reference evidence="3" key="2">
    <citation type="journal article" date="2020" name="Data Brief">
        <title>Transcriptome dataset of Babesia bovis life stages within vertebrate and invertebrate hosts.</title>
        <authorList>
            <person name="Ueti M.W."/>
            <person name="Johnson W.C."/>
            <person name="Kappmeyer L.S."/>
            <person name="Herndon D.R."/>
            <person name="Mousel M.R."/>
            <person name="Reif K.E."/>
            <person name="Taus N.S."/>
            <person name="Ifeonu O.O."/>
            <person name="Silva J.C."/>
            <person name="Suarez C.E."/>
            <person name="Brayton K.A."/>
        </authorList>
    </citation>
    <scope>NUCLEOTIDE SEQUENCE [LARGE SCALE GENOMIC DNA]</scope>
</reference>
<dbReference type="eggNOG" id="ENOG502QXE8">
    <property type="taxonomic scope" value="Eukaryota"/>
</dbReference>
<evidence type="ECO:0000256" key="1">
    <source>
        <dbReference type="SAM" id="MobiDB-lite"/>
    </source>
</evidence>
<accession>A7AUA2</accession>
<evidence type="ECO:0000313" key="2">
    <source>
        <dbReference type="EMBL" id="EDO06513.1"/>
    </source>
</evidence>
<dbReference type="RefSeq" id="XP_001610081.1">
    <property type="nucleotide sequence ID" value="XM_001610031.1"/>
</dbReference>
<proteinExistence type="predicted"/>
<dbReference type="Proteomes" id="UP000002173">
    <property type="component" value="Unassembled WGS sequence"/>
</dbReference>
<name>A7AUA2_BABBO</name>
<evidence type="ECO:0000313" key="3">
    <source>
        <dbReference type="Proteomes" id="UP000002173"/>
    </source>
</evidence>
<reference evidence="2 3" key="1">
    <citation type="journal article" date="2007" name="PLoS Pathog.">
        <title>Genome sequence of Babesia bovis and comparative analysis of apicomplexan hemoprotozoa.</title>
        <authorList>
            <person name="Brayton K.A."/>
            <person name="Lau A.O.T."/>
            <person name="Herndon D.R."/>
            <person name="Hannick L."/>
            <person name="Kappmeyer L.S."/>
            <person name="Berens S.J."/>
            <person name="Bidwell S.L."/>
            <person name="Brown W.C."/>
            <person name="Crabtree J."/>
            <person name="Fadrosh D."/>
            <person name="Feldblum T."/>
            <person name="Forberger H.A."/>
            <person name="Haas B.J."/>
            <person name="Howell J.M."/>
            <person name="Khouri H."/>
            <person name="Koo H."/>
            <person name="Mann D.J."/>
            <person name="Norimine J."/>
            <person name="Paulsen I.T."/>
            <person name="Radune D."/>
            <person name="Ren Q."/>
            <person name="Smith R.K. Jr."/>
            <person name="Suarez C.E."/>
            <person name="White O."/>
            <person name="Wortman J.R."/>
            <person name="Knowles D.P. Jr."/>
            <person name="McElwain T.F."/>
            <person name="Nene V.M."/>
        </authorList>
    </citation>
    <scope>NUCLEOTIDE SEQUENCE [LARGE SCALE GENOMIC DNA]</scope>
    <source>
        <strain evidence="2">T2Bo</strain>
    </source>
</reference>
<dbReference type="VEuPathDB" id="PiroplasmaDB:BBOV_II005620"/>
<sequence length="331" mass="37916">MALYEGFNDTPIPDMCMPKETKISESDMSTYITGYNDNVGNQLQFSSIASSLTQSRGTFPENISYKIEGNALTWIARGHQNDFTIQCTNALEIVDGFFRAEYFLDTSRILDNHGELQSLYHTEVPSISYKPRQLVSQQTIVRTVRKMKEIAAAKEELLTEERLALEELGYSASEIEAEQKQYRDKLMKEKVPGKSKDDDVTPIKTDECIRVMNITQGRADEKFPVVEPLKKSKRDDGRKQFFATIDYSSVIKKDIRLLTSDGSTVKRKRSVKPAEELQKYAIPTKKQKRRRSNITVINVVSKSKRKERDVSPTEDEEWIPNSGKKSRKMAF</sequence>
<dbReference type="InParanoid" id="A7AUA2"/>
<comment type="caution">
    <text evidence="2">The sequence shown here is derived from an EMBL/GenBank/DDBJ whole genome shotgun (WGS) entry which is preliminary data.</text>
</comment>
<dbReference type="AlphaFoldDB" id="A7AUA2"/>
<dbReference type="EMBL" id="AAXT01000003">
    <property type="protein sequence ID" value="EDO06513.1"/>
    <property type="molecule type" value="Genomic_DNA"/>
</dbReference>
<dbReference type="CDD" id="cd21372">
    <property type="entry name" value="cwf21_CWC21-like"/>
    <property type="match status" value="1"/>
</dbReference>
<protein>
    <submittedName>
        <fullName evidence="2">Uncharacterized protein</fullName>
    </submittedName>
</protein>
<dbReference type="GeneID" id="5478314"/>
<reference evidence="3" key="3">
    <citation type="journal article" date="2021" name="Int. J. Parasitol.">
        <title>Comparative analysis of gene expression between Babesia bovis blood stages and kinetes allowed by improved genome annotation.</title>
        <authorList>
            <person name="Ueti M.W."/>
            <person name="Johnson W.C."/>
            <person name="Kappmeyer L.S."/>
            <person name="Herndon D.R."/>
            <person name="Mousel M.R."/>
            <person name="Reif K.E."/>
            <person name="Taus N.S."/>
            <person name="Ifeonu O.O."/>
            <person name="Silva J.C."/>
            <person name="Suarez C.E."/>
            <person name="Brayton K.A."/>
        </authorList>
    </citation>
    <scope>NUCLEOTIDE SEQUENCE [LARGE SCALE GENOMIC DNA]</scope>
</reference>
<dbReference type="KEGG" id="bbo:BBOV_II005620"/>
<organism evidence="2 3">
    <name type="scientific">Babesia bovis</name>
    <dbReference type="NCBI Taxonomy" id="5865"/>
    <lineage>
        <taxon>Eukaryota</taxon>
        <taxon>Sar</taxon>
        <taxon>Alveolata</taxon>
        <taxon>Apicomplexa</taxon>
        <taxon>Aconoidasida</taxon>
        <taxon>Piroplasmida</taxon>
        <taxon>Babesiidae</taxon>
        <taxon>Babesia</taxon>
    </lineage>
</organism>
<gene>
    <name evidence="2" type="ORF">BBOV_II005620</name>
</gene>